<protein>
    <submittedName>
        <fullName evidence="2">Uncharacterized protein</fullName>
    </submittedName>
</protein>
<evidence type="ECO:0000313" key="3">
    <source>
        <dbReference type="Proteomes" id="UP000539642"/>
    </source>
</evidence>
<name>A0A840V4E3_9BACT</name>
<dbReference type="EMBL" id="JACHEO010000015">
    <property type="protein sequence ID" value="MBB5348750.1"/>
    <property type="molecule type" value="Genomic_DNA"/>
</dbReference>
<gene>
    <name evidence="2" type="ORF">HNQ81_002490</name>
</gene>
<evidence type="ECO:0000256" key="1">
    <source>
        <dbReference type="SAM" id="MobiDB-lite"/>
    </source>
</evidence>
<organism evidence="2 3">
    <name type="scientific">Desulfoprunum benzoelyticum</name>
    <dbReference type="NCBI Taxonomy" id="1506996"/>
    <lineage>
        <taxon>Bacteria</taxon>
        <taxon>Pseudomonadati</taxon>
        <taxon>Thermodesulfobacteriota</taxon>
        <taxon>Desulfobulbia</taxon>
        <taxon>Desulfobulbales</taxon>
        <taxon>Desulfobulbaceae</taxon>
        <taxon>Desulfoprunum</taxon>
    </lineage>
</organism>
<keyword evidence="3" id="KW-1185">Reference proteome</keyword>
<proteinExistence type="predicted"/>
<feature type="region of interest" description="Disordered" evidence="1">
    <location>
        <begin position="1"/>
        <end position="35"/>
    </location>
</feature>
<comment type="caution">
    <text evidence="2">The sequence shown here is derived from an EMBL/GenBank/DDBJ whole genome shotgun (WGS) entry which is preliminary data.</text>
</comment>
<dbReference type="AlphaFoldDB" id="A0A840V4E3"/>
<sequence length="35" mass="3659">MNPGPQHHMNLQPFPTLPMASPLAPPADHGDAAPC</sequence>
<evidence type="ECO:0000313" key="2">
    <source>
        <dbReference type="EMBL" id="MBB5348750.1"/>
    </source>
</evidence>
<dbReference type="Proteomes" id="UP000539642">
    <property type="component" value="Unassembled WGS sequence"/>
</dbReference>
<accession>A0A840V4E3</accession>
<reference evidence="2 3" key="1">
    <citation type="submission" date="2020-08" db="EMBL/GenBank/DDBJ databases">
        <title>Genomic Encyclopedia of Type Strains, Phase IV (KMG-IV): sequencing the most valuable type-strain genomes for metagenomic binning, comparative biology and taxonomic classification.</title>
        <authorList>
            <person name="Goeker M."/>
        </authorList>
    </citation>
    <scope>NUCLEOTIDE SEQUENCE [LARGE SCALE GENOMIC DNA]</scope>
    <source>
        <strain evidence="2 3">DSM 28570</strain>
    </source>
</reference>